<dbReference type="InterPro" id="IPR011051">
    <property type="entry name" value="RmlC_Cupin_sf"/>
</dbReference>
<dbReference type="InterPro" id="IPR000888">
    <property type="entry name" value="RmlC-like"/>
</dbReference>
<dbReference type="SUPFAM" id="SSF51182">
    <property type="entry name" value="RmlC-like cupins"/>
    <property type="match status" value="1"/>
</dbReference>
<sequence>MKVIETPLVDASVITVDKYEDERGFFMESFNQEQFVKELGHYDFVQDNHSKSSQQVLRGLHYQLEKPQGKLMRCTQGSVYDVIVDLRKSSPSFGLWFSITLNNPETIMWVPPGFAHGFYTLTDTAEVQYKTTDYYHPKSQHTLLWNDPDLGISWPFKAYLYQDVIQPILSEKDAKGKTFKECEKYD</sequence>
<reference evidence="1" key="1">
    <citation type="submission" date="2016-10" db="EMBL/GenBank/DDBJ databases">
        <authorList>
            <person name="Varghese N."/>
        </authorList>
    </citation>
    <scope>NUCLEOTIDE SEQUENCE</scope>
</reference>
<accession>A0A218MN57</accession>
<dbReference type="PANTHER" id="PTHR21047">
    <property type="entry name" value="DTDP-6-DEOXY-D-GLUCOSE-3,5 EPIMERASE"/>
    <property type="match status" value="1"/>
</dbReference>
<dbReference type="PANTHER" id="PTHR21047:SF2">
    <property type="entry name" value="THYMIDINE DIPHOSPHO-4-KETO-RHAMNOSE 3,5-EPIMERASE"/>
    <property type="match status" value="1"/>
</dbReference>
<dbReference type="EMBL" id="KY052852">
    <property type="protein sequence ID" value="ASF00713.1"/>
    <property type="molecule type" value="Genomic_DNA"/>
</dbReference>
<dbReference type="GO" id="GO:0008830">
    <property type="term" value="F:dTDP-4-dehydrorhamnose 3,5-epimerase activity"/>
    <property type="evidence" value="ECO:0007669"/>
    <property type="project" value="InterPro"/>
</dbReference>
<dbReference type="NCBIfam" id="TIGR01221">
    <property type="entry name" value="rmlC"/>
    <property type="match status" value="1"/>
</dbReference>
<dbReference type="Gene3D" id="2.60.120.10">
    <property type="entry name" value="Jelly Rolls"/>
    <property type="match status" value="1"/>
</dbReference>
<dbReference type="GO" id="GO:0000271">
    <property type="term" value="P:polysaccharide biosynthetic process"/>
    <property type="evidence" value="ECO:0007669"/>
    <property type="project" value="TreeGrafter"/>
</dbReference>
<dbReference type="GO" id="GO:0019305">
    <property type="term" value="P:dTDP-rhamnose biosynthetic process"/>
    <property type="evidence" value="ECO:0007669"/>
    <property type="project" value="TreeGrafter"/>
</dbReference>
<reference evidence="1" key="2">
    <citation type="journal article" date="2017" name="Nat. Commun.">
        <title>Single-virus genomics reveals hidden cosmopolitan and abundant viruses.</title>
        <authorList>
            <person name="Martinez-Hernandez F."/>
            <person name="Fornas O."/>
            <person name="Lluesma Gomez M."/>
            <person name="Bolduc B."/>
            <person name="de la Cruz Pena M.J."/>
            <person name="Martinez J.M."/>
            <person name="Anton J."/>
            <person name="Gasol J.M."/>
            <person name="Rosselli R."/>
            <person name="Rodriguez-Valera F."/>
            <person name="Sullivan M.B."/>
            <person name="Acinas S.G."/>
            <person name="Martinez-Garcia M."/>
        </authorList>
    </citation>
    <scope>NUCLEOTIDE SEQUENCE</scope>
</reference>
<dbReference type="InterPro" id="IPR014710">
    <property type="entry name" value="RmlC-like_jellyroll"/>
</dbReference>
<name>A0A218MN57_9VIRU</name>
<dbReference type="Pfam" id="PF00908">
    <property type="entry name" value="dTDP_sugar_isom"/>
    <property type="match status" value="1"/>
</dbReference>
<proteinExistence type="predicted"/>
<organism evidence="1">
    <name type="scientific">uncultured virus</name>
    <dbReference type="NCBI Taxonomy" id="340016"/>
    <lineage>
        <taxon>Viruses</taxon>
        <taxon>environmental samples</taxon>
    </lineage>
</organism>
<evidence type="ECO:0000313" key="1">
    <source>
        <dbReference type="EMBL" id="ASF00713.1"/>
    </source>
</evidence>
<dbReference type="CDD" id="cd00438">
    <property type="entry name" value="cupin_RmlC"/>
    <property type="match status" value="1"/>
</dbReference>
<protein>
    <submittedName>
        <fullName evidence="1">Putative Phi92_gp065</fullName>
    </submittedName>
</protein>